<evidence type="ECO:0000313" key="4">
    <source>
        <dbReference type="Proteomes" id="UP001597467"/>
    </source>
</evidence>
<reference evidence="4" key="1">
    <citation type="journal article" date="2019" name="Int. J. Syst. Evol. Microbiol.">
        <title>The Global Catalogue of Microorganisms (GCM) 10K type strain sequencing project: providing services to taxonomists for standard genome sequencing and annotation.</title>
        <authorList>
            <consortium name="The Broad Institute Genomics Platform"/>
            <consortium name="The Broad Institute Genome Sequencing Center for Infectious Disease"/>
            <person name="Wu L."/>
            <person name="Ma J."/>
        </authorList>
    </citation>
    <scope>NUCLEOTIDE SEQUENCE [LARGE SCALE GENOMIC DNA]</scope>
    <source>
        <strain evidence="4">KCTC 42808</strain>
    </source>
</reference>
<evidence type="ECO:0000256" key="1">
    <source>
        <dbReference type="SAM" id="Phobius"/>
    </source>
</evidence>
<name>A0ABW5K601_9FLAO</name>
<proteinExistence type="predicted"/>
<gene>
    <name evidence="3" type="ORF">ACFSSB_11990</name>
</gene>
<evidence type="ECO:0000313" key="3">
    <source>
        <dbReference type="EMBL" id="MFD2543042.1"/>
    </source>
</evidence>
<keyword evidence="2" id="KW-0732">Signal</keyword>
<dbReference type="EMBL" id="JBHULM010000011">
    <property type="protein sequence ID" value="MFD2543042.1"/>
    <property type="molecule type" value="Genomic_DNA"/>
</dbReference>
<keyword evidence="1" id="KW-1133">Transmembrane helix</keyword>
<organism evidence="3 4">
    <name type="scientific">Lacinutrix gracilariae</name>
    <dbReference type="NCBI Taxonomy" id="1747198"/>
    <lineage>
        <taxon>Bacteria</taxon>
        <taxon>Pseudomonadati</taxon>
        <taxon>Bacteroidota</taxon>
        <taxon>Flavobacteriia</taxon>
        <taxon>Flavobacteriales</taxon>
        <taxon>Flavobacteriaceae</taxon>
        <taxon>Lacinutrix</taxon>
    </lineage>
</organism>
<sequence>MNYDFRFLNDKIKQTKAVALSLLFILFSVFSFAQQMTSSIDSTSIKIGAQITYKVQVETDTTNVVVFPEGQTFLPLEVIESYAIDTTKEDAKYKLIKKYGLTQFDSGVYTIPRQKIVIGTKVFQTDSLQVEVKNIVVDTTKQGLYDIKPIIEVEKTPSQWFKYFLLTLLILSVIGFVLYWFIWRKKPLTKEEKIALLPPYDRAKLALQNLDESSYLENAEIKDYYSELTFIIRKYLDEKVYDRALESTTDELINRLNLLKDGNQIDISKEDIKNIETILKRADLVKFAKSAPDIELAKLDRNTIDVEIDQVKEALPEPTEEEKKQDQRYQEALEKKQKRKKTILTIVAVVALCIATFVGFGLKYGFTYVKDTIIGHESKELLEGNWVTSDYGFPAITISTPKVLKRDNPPIPEEVKAKLQMSVFSFGSASEPLSVKLSTLKVNQQEGQEKIDLNQVSEKAIQDLEKQGVINMLVKNEKFVTPNNAEGLKTYGTASLPVAGTENYFDGEYILLHFTSQNVIQEIAITYRKDDVYAKEIAERIVDSVELIKEEIAKKEQEEK</sequence>
<feature type="chain" id="PRO_5046952060" description="Protein BatD" evidence="2">
    <location>
        <begin position="34"/>
        <end position="560"/>
    </location>
</feature>
<protein>
    <recommendedName>
        <fullName evidence="5">Protein BatD</fullName>
    </recommendedName>
</protein>
<dbReference type="Proteomes" id="UP001597467">
    <property type="component" value="Unassembled WGS sequence"/>
</dbReference>
<accession>A0ABW5K601</accession>
<feature type="signal peptide" evidence="2">
    <location>
        <begin position="1"/>
        <end position="33"/>
    </location>
</feature>
<evidence type="ECO:0008006" key="5">
    <source>
        <dbReference type="Google" id="ProtNLM"/>
    </source>
</evidence>
<keyword evidence="1" id="KW-0472">Membrane</keyword>
<keyword evidence="1" id="KW-0812">Transmembrane</keyword>
<feature type="transmembrane region" description="Helical" evidence="1">
    <location>
        <begin position="160"/>
        <end position="183"/>
    </location>
</feature>
<keyword evidence="4" id="KW-1185">Reference proteome</keyword>
<comment type="caution">
    <text evidence="3">The sequence shown here is derived from an EMBL/GenBank/DDBJ whole genome shotgun (WGS) entry which is preliminary data.</text>
</comment>
<dbReference type="RefSeq" id="WP_379904531.1">
    <property type="nucleotide sequence ID" value="NZ_JBHULM010000011.1"/>
</dbReference>
<evidence type="ECO:0000256" key="2">
    <source>
        <dbReference type="SAM" id="SignalP"/>
    </source>
</evidence>
<feature type="transmembrane region" description="Helical" evidence="1">
    <location>
        <begin position="343"/>
        <end position="362"/>
    </location>
</feature>